<organism evidence="2 3">
    <name type="scientific">Streptomyces beijiangensis</name>
    <dbReference type="NCBI Taxonomy" id="163361"/>
    <lineage>
        <taxon>Bacteria</taxon>
        <taxon>Bacillati</taxon>
        <taxon>Actinomycetota</taxon>
        <taxon>Actinomycetes</taxon>
        <taxon>Kitasatosporales</taxon>
        <taxon>Streptomycetaceae</taxon>
        <taxon>Streptomyces</taxon>
    </lineage>
</organism>
<sequence>MARYLQLRDLQRKVEEGLNVMESSNGANSVIAYGKGWGPTSSGPDWHLCPDQVDGAGSSKGGSAYRGRRRIGQEPAAV</sequence>
<feature type="region of interest" description="Disordered" evidence="1">
    <location>
        <begin position="53"/>
        <end position="78"/>
    </location>
</feature>
<keyword evidence="3" id="KW-1185">Reference proteome</keyword>
<protein>
    <submittedName>
        <fullName evidence="2">Uncharacterized protein</fullName>
    </submittedName>
</protein>
<evidence type="ECO:0000313" key="2">
    <source>
        <dbReference type="EMBL" id="MBO0512973.1"/>
    </source>
</evidence>
<evidence type="ECO:0000313" key="3">
    <source>
        <dbReference type="Proteomes" id="UP000664167"/>
    </source>
</evidence>
<proteinExistence type="predicted"/>
<dbReference type="EMBL" id="JAFLRJ010000128">
    <property type="protein sequence ID" value="MBO0512973.1"/>
    <property type="molecule type" value="Genomic_DNA"/>
</dbReference>
<gene>
    <name evidence="2" type="ORF">J0695_14305</name>
</gene>
<dbReference type="Proteomes" id="UP000664167">
    <property type="component" value="Unassembled WGS sequence"/>
</dbReference>
<dbReference type="AlphaFoldDB" id="A0A939JG16"/>
<comment type="caution">
    <text evidence="2">The sequence shown here is derived from an EMBL/GenBank/DDBJ whole genome shotgun (WGS) entry which is preliminary data.</text>
</comment>
<reference evidence="2" key="1">
    <citation type="submission" date="2021-03" db="EMBL/GenBank/DDBJ databases">
        <title>Streptomyces poriferae sp. nov., a novel marine sponge-derived Actinobacteria species with anti-MRSA activity.</title>
        <authorList>
            <person name="Sandoval-Powers M."/>
            <person name="Kralova S."/>
            <person name="Nguyen G.-S."/>
            <person name="Fawwal D."/>
            <person name="Degnes K."/>
            <person name="Klinkenberg G."/>
            <person name="Sletta H."/>
            <person name="Wentzel A."/>
            <person name="Liles M.R."/>
        </authorList>
    </citation>
    <scope>NUCLEOTIDE SEQUENCE</scope>
    <source>
        <strain evidence="2">DSM 41794</strain>
    </source>
</reference>
<name>A0A939JG16_9ACTN</name>
<evidence type="ECO:0000256" key="1">
    <source>
        <dbReference type="SAM" id="MobiDB-lite"/>
    </source>
</evidence>
<accession>A0A939JG16</accession>